<comment type="similarity">
    <text evidence="2">Belongs to the YjiK family.</text>
</comment>
<dbReference type="OrthoDB" id="5292493at2"/>
<dbReference type="Pfam" id="PF06977">
    <property type="entry name" value="SdiA-regulated"/>
    <property type="match status" value="1"/>
</dbReference>
<dbReference type="InterPro" id="IPR009722">
    <property type="entry name" value="YjiK/CarP"/>
</dbReference>
<gene>
    <name evidence="5" type="ORF">BN8_06516</name>
</gene>
<evidence type="ECO:0000256" key="2">
    <source>
        <dbReference type="ARBA" id="ARBA00009852"/>
    </source>
</evidence>
<dbReference type="PROSITE" id="PS51257">
    <property type="entry name" value="PROKAR_LIPOPROTEIN"/>
    <property type="match status" value="1"/>
</dbReference>
<keyword evidence="4" id="KW-0472">Membrane</keyword>
<sequence>MRFFLNLVVLTSLTINLFIGCKQSRKADGETTESAKTSAPIPYDLTKPTERYDLTGDLTEVSGLSYYKPGRLALIQDELAVVFIFDLNQKRVVDEQIFGRKGDYEGVEFVNGELYALRSDGEIYHFTPSDGSVKMLGGGGAQVRHIKIGLPGKNDVEGLGYDPKLKALLLATKDAASGSDRPIYYYGLEYGTMYKGPVLKQDDIKAFSDGGNDSGEVKPAGIAVHPKTGEYYILASDGHRLIVTKPNGTILSSVGLDKQLFRQPEGICFAPDGTLFIASEGGKNENGYLLRFASN</sequence>
<dbReference type="Gene3D" id="2.120.10.30">
    <property type="entry name" value="TolB, C-terminal domain"/>
    <property type="match status" value="1"/>
</dbReference>
<dbReference type="eggNOG" id="COG3204">
    <property type="taxonomic scope" value="Bacteria"/>
</dbReference>
<evidence type="ECO:0000256" key="1">
    <source>
        <dbReference type="ARBA" id="ARBA00004236"/>
    </source>
</evidence>
<accession>I2GT84</accession>
<keyword evidence="3" id="KW-1003">Cell membrane</keyword>
<name>I2GT84_9BACT</name>
<reference evidence="5 6" key="1">
    <citation type="journal article" date="2012" name="J. Bacteriol.">
        <title>Genome Sequence of the Filamentous Bacterium Fibrisoma limi BUZ 3T.</title>
        <authorList>
            <person name="Filippini M."/>
            <person name="Qi W."/>
            <person name="Jaenicke S."/>
            <person name="Goesmann A."/>
            <person name="Smits T.H."/>
            <person name="Bagheri H.C."/>
        </authorList>
    </citation>
    <scope>NUCLEOTIDE SEQUENCE [LARGE SCALE GENOMIC DNA]</scope>
    <source>
        <strain evidence="6">BUZ 3T</strain>
    </source>
</reference>
<keyword evidence="6" id="KW-1185">Reference proteome</keyword>
<dbReference type="RefSeq" id="WP_009285674.1">
    <property type="nucleotide sequence ID" value="NZ_CAIT01000010.1"/>
</dbReference>
<proteinExistence type="inferred from homology"/>
<dbReference type="GO" id="GO:0005886">
    <property type="term" value="C:plasma membrane"/>
    <property type="evidence" value="ECO:0007669"/>
    <property type="project" value="UniProtKB-SubCell"/>
</dbReference>
<comment type="caution">
    <text evidence="5">The sequence shown here is derived from an EMBL/GenBank/DDBJ whole genome shotgun (WGS) entry which is preliminary data.</text>
</comment>
<dbReference type="Proteomes" id="UP000009309">
    <property type="component" value="Unassembled WGS sequence"/>
</dbReference>
<evidence type="ECO:0000256" key="3">
    <source>
        <dbReference type="ARBA" id="ARBA00022475"/>
    </source>
</evidence>
<evidence type="ECO:0000256" key="4">
    <source>
        <dbReference type="ARBA" id="ARBA00023136"/>
    </source>
</evidence>
<dbReference type="InterPro" id="IPR011042">
    <property type="entry name" value="6-blade_b-propeller_TolB-like"/>
</dbReference>
<organism evidence="5 6">
    <name type="scientific">Fibrisoma limi BUZ 3</name>
    <dbReference type="NCBI Taxonomy" id="1185876"/>
    <lineage>
        <taxon>Bacteria</taxon>
        <taxon>Pseudomonadati</taxon>
        <taxon>Bacteroidota</taxon>
        <taxon>Cytophagia</taxon>
        <taxon>Cytophagales</taxon>
        <taxon>Spirosomataceae</taxon>
        <taxon>Fibrisoma</taxon>
    </lineage>
</organism>
<evidence type="ECO:0000313" key="5">
    <source>
        <dbReference type="EMBL" id="CCH57113.1"/>
    </source>
</evidence>
<evidence type="ECO:0000313" key="6">
    <source>
        <dbReference type="Proteomes" id="UP000009309"/>
    </source>
</evidence>
<dbReference type="SUPFAM" id="SSF101898">
    <property type="entry name" value="NHL repeat"/>
    <property type="match status" value="1"/>
</dbReference>
<dbReference type="STRING" id="1185876.BN8_06516"/>
<protein>
    <submittedName>
        <fullName evidence="5">Uncharacterized protein</fullName>
    </submittedName>
</protein>
<comment type="subcellular location">
    <subcellularLocation>
        <location evidence="1">Cell membrane</location>
    </subcellularLocation>
</comment>
<dbReference type="AlphaFoldDB" id="I2GT84"/>
<dbReference type="EMBL" id="CAIT01000010">
    <property type="protein sequence ID" value="CCH57113.1"/>
    <property type="molecule type" value="Genomic_DNA"/>
</dbReference>